<keyword evidence="10" id="KW-1185">Reference proteome</keyword>
<dbReference type="Gene3D" id="2.10.25.10">
    <property type="entry name" value="Laminin"/>
    <property type="match status" value="1"/>
</dbReference>
<proteinExistence type="predicted"/>
<organism evidence="9 10">
    <name type="scientific">Acanthosepion pharaonis</name>
    <name type="common">Pharaoh cuttlefish</name>
    <name type="synonym">Sepia pharaonis</name>
    <dbReference type="NCBI Taxonomy" id="158019"/>
    <lineage>
        <taxon>Eukaryota</taxon>
        <taxon>Metazoa</taxon>
        <taxon>Spiralia</taxon>
        <taxon>Lophotrochozoa</taxon>
        <taxon>Mollusca</taxon>
        <taxon>Cephalopoda</taxon>
        <taxon>Coleoidea</taxon>
        <taxon>Decapodiformes</taxon>
        <taxon>Sepiida</taxon>
        <taxon>Sepiina</taxon>
        <taxon>Sepiidae</taxon>
        <taxon>Acanthosepion</taxon>
    </lineage>
</organism>
<dbReference type="PANTHER" id="PTHR46376:SF2">
    <property type="entry name" value="DISTRACTED, ISOFORM B"/>
    <property type="match status" value="1"/>
</dbReference>
<evidence type="ECO:0000256" key="4">
    <source>
        <dbReference type="ARBA" id="ARBA00023157"/>
    </source>
</evidence>
<dbReference type="PANTHER" id="PTHR46376">
    <property type="entry name" value="LEUCINE-ZIPPER-LIKE TRANSCRIPTIONAL REGULATOR 1"/>
    <property type="match status" value="1"/>
</dbReference>
<dbReference type="Pfam" id="PF24973">
    <property type="entry name" value="EGF_LMN_ATRN"/>
    <property type="match status" value="1"/>
</dbReference>
<evidence type="ECO:0000256" key="2">
    <source>
        <dbReference type="ARBA" id="ARBA00022729"/>
    </source>
</evidence>
<keyword evidence="4 7" id="KW-1015">Disulfide bond</keyword>
<comment type="caution">
    <text evidence="7">Lacks conserved residue(s) required for the propagation of feature annotation.</text>
</comment>
<dbReference type="Proteomes" id="UP000597762">
    <property type="component" value="Unassembled WGS sequence"/>
</dbReference>
<dbReference type="OrthoDB" id="9998912at2759"/>
<keyword evidence="2" id="KW-0732">Signal</keyword>
<evidence type="ECO:0000259" key="8">
    <source>
        <dbReference type="PROSITE" id="PS50027"/>
    </source>
</evidence>
<name>A0A812BYC8_ACAPH</name>
<evidence type="ECO:0000256" key="1">
    <source>
        <dbReference type="ARBA" id="ARBA00022441"/>
    </source>
</evidence>
<evidence type="ECO:0000256" key="7">
    <source>
        <dbReference type="PROSITE-ProRule" id="PRU00460"/>
    </source>
</evidence>
<comment type="caution">
    <text evidence="9">The sequence shown here is derived from an EMBL/GenBank/DDBJ whole genome shotgun (WGS) entry which is preliminary data.</text>
</comment>
<sequence>MEGGKSGPAKLSWHRATYYDNMCPAERWYFVTCPLCQCNGHSTCNESNICTECQNNTTGATCDSCKEGYYGAPQNGGICKTCDCNNLAKVCNGTNGKCHCGTRGVIGNRCEWCDTSDKYVGNPNDGGTCFYKLLTDYQFTFNLSKPDDHYYTQINFMNRPSAGDRDVDFSVNCSGFANLNISYNSTSDPEGTLVDSNALCRNYKMKFTHKQYSFGNSENTTFYVYVYGFSTPFSLQVSLQLNVD</sequence>
<dbReference type="InterPro" id="IPR051568">
    <property type="entry name" value="LZTR1/Attractin"/>
</dbReference>
<accession>A0A812BYC8</accession>
<evidence type="ECO:0000256" key="6">
    <source>
        <dbReference type="ARBA" id="ARBA00023292"/>
    </source>
</evidence>
<evidence type="ECO:0000256" key="5">
    <source>
        <dbReference type="ARBA" id="ARBA00023180"/>
    </source>
</evidence>
<feature type="disulfide bond" evidence="7">
    <location>
        <begin position="53"/>
        <end position="62"/>
    </location>
</feature>
<evidence type="ECO:0000256" key="3">
    <source>
        <dbReference type="ARBA" id="ARBA00022737"/>
    </source>
</evidence>
<dbReference type="PROSITE" id="PS01248">
    <property type="entry name" value="EGF_LAM_1"/>
    <property type="match status" value="1"/>
</dbReference>
<dbReference type="SUPFAM" id="SSF57196">
    <property type="entry name" value="EGF/Laminin"/>
    <property type="match status" value="1"/>
</dbReference>
<protein>
    <recommendedName>
        <fullName evidence="8">Laminin EGF-like domain-containing protein</fullName>
    </recommendedName>
</protein>
<dbReference type="Pfam" id="PF00053">
    <property type="entry name" value="EGF_laminin"/>
    <property type="match status" value="1"/>
</dbReference>
<dbReference type="InterPro" id="IPR056863">
    <property type="entry name" value="LMN_ATRN_NET-like_EGF"/>
</dbReference>
<keyword evidence="3" id="KW-0677">Repeat</keyword>
<dbReference type="CDD" id="cd00055">
    <property type="entry name" value="EGF_Lam"/>
    <property type="match status" value="1"/>
</dbReference>
<dbReference type="PROSITE" id="PS50027">
    <property type="entry name" value="EGF_LAM_2"/>
    <property type="match status" value="1"/>
</dbReference>
<feature type="disulfide bond" evidence="7">
    <location>
        <begin position="65"/>
        <end position="79"/>
    </location>
</feature>
<dbReference type="AlphaFoldDB" id="A0A812BYC8"/>
<feature type="domain" description="Laminin EGF-like" evidence="8">
    <location>
        <begin position="36"/>
        <end position="81"/>
    </location>
</feature>
<gene>
    <name evidence="9" type="ORF">SPHA_23990</name>
</gene>
<dbReference type="Pfam" id="PF24972">
    <property type="entry name" value="GBD_ATRN"/>
    <property type="match status" value="1"/>
</dbReference>
<dbReference type="InterPro" id="IPR056732">
    <property type="entry name" value="GBD_ATRN"/>
</dbReference>
<keyword evidence="1" id="KW-0880">Kelch repeat</keyword>
<dbReference type="EMBL" id="CAHIKZ030000890">
    <property type="protein sequence ID" value="CAE1243759.1"/>
    <property type="molecule type" value="Genomic_DNA"/>
</dbReference>
<dbReference type="GO" id="GO:0005794">
    <property type="term" value="C:Golgi apparatus"/>
    <property type="evidence" value="ECO:0007669"/>
    <property type="project" value="TreeGrafter"/>
</dbReference>
<dbReference type="SMART" id="SM00180">
    <property type="entry name" value="EGF_Lam"/>
    <property type="match status" value="1"/>
</dbReference>
<keyword evidence="5" id="KW-0325">Glycoprotein</keyword>
<dbReference type="FunFam" id="2.10.25.10:FF:000079">
    <property type="entry name" value="Attractin like 1"/>
    <property type="match status" value="1"/>
</dbReference>
<evidence type="ECO:0000313" key="10">
    <source>
        <dbReference type="Proteomes" id="UP000597762"/>
    </source>
</evidence>
<dbReference type="InterPro" id="IPR002049">
    <property type="entry name" value="LE_dom"/>
</dbReference>
<keyword evidence="6 7" id="KW-0424">Laminin EGF-like domain</keyword>
<reference evidence="9" key="1">
    <citation type="submission" date="2021-01" db="EMBL/GenBank/DDBJ databases">
        <authorList>
            <person name="Li R."/>
            <person name="Bekaert M."/>
        </authorList>
    </citation>
    <scope>NUCLEOTIDE SEQUENCE</scope>
    <source>
        <strain evidence="9">Farmed</strain>
    </source>
</reference>
<evidence type="ECO:0000313" key="9">
    <source>
        <dbReference type="EMBL" id="CAE1243759.1"/>
    </source>
</evidence>